<evidence type="ECO:0000256" key="2">
    <source>
        <dbReference type="ARBA" id="ARBA00017589"/>
    </source>
</evidence>
<feature type="compositionally biased region" description="Basic and acidic residues" evidence="5">
    <location>
        <begin position="254"/>
        <end position="266"/>
    </location>
</feature>
<evidence type="ECO:0000256" key="4">
    <source>
        <dbReference type="ARBA" id="ARBA00023242"/>
    </source>
</evidence>
<dbReference type="InterPro" id="IPR019038">
    <property type="entry name" value="POLD3"/>
</dbReference>
<comment type="subcellular location">
    <subcellularLocation>
        <location evidence="1">Nucleus</location>
    </subcellularLocation>
</comment>
<evidence type="ECO:0000313" key="7">
    <source>
        <dbReference type="Proteomes" id="UP001629113"/>
    </source>
</evidence>
<accession>A0ABR4PRP7</accession>
<dbReference type="Proteomes" id="UP001629113">
    <property type="component" value="Unassembled WGS sequence"/>
</dbReference>
<dbReference type="PANTHER" id="PTHR17598:SF13">
    <property type="entry name" value="DNA POLYMERASE DELTA SUBUNIT 3"/>
    <property type="match status" value="1"/>
</dbReference>
<feature type="compositionally biased region" description="Polar residues" evidence="5">
    <location>
        <begin position="205"/>
        <end position="230"/>
    </location>
</feature>
<dbReference type="InterPro" id="IPR041913">
    <property type="entry name" value="POLD3_sf"/>
</dbReference>
<reference evidence="6 7" key="1">
    <citation type="submission" date="2024-06" db="EMBL/GenBank/DDBJ databases">
        <title>Complete genome of Phlyctema vagabunda strain 19-DSS-EL-015.</title>
        <authorList>
            <person name="Fiorenzani C."/>
        </authorList>
    </citation>
    <scope>NUCLEOTIDE SEQUENCE [LARGE SCALE GENOMIC DNA]</scope>
    <source>
        <strain evidence="6 7">19-DSS-EL-015</strain>
    </source>
</reference>
<protein>
    <recommendedName>
        <fullName evidence="2">DNA polymerase delta subunit 3</fullName>
    </recommendedName>
</protein>
<keyword evidence="7" id="KW-1185">Reference proteome</keyword>
<feature type="compositionally biased region" description="Acidic residues" evidence="5">
    <location>
        <begin position="349"/>
        <end position="358"/>
    </location>
</feature>
<name>A0ABR4PRP7_9HELO</name>
<feature type="region of interest" description="Disordered" evidence="5">
    <location>
        <begin position="451"/>
        <end position="472"/>
    </location>
</feature>
<proteinExistence type="predicted"/>
<keyword evidence="4" id="KW-0539">Nucleus</keyword>
<organism evidence="6 7">
    <name type="scientific">Phlyctema vagabunda</name>
    <dbReference type="NCBI Taxonomy" id="108571"/>
    <lineage>
        <taxon>Eukaryota</taxon>
        <taxon>Fungi</taxon>
        <taxon>Dikarya</taxon>
        <taxon>Ascomycota</taxon>
        <taxon>Pezizomycotina</taxon>
        <taxon>Leotiomycetes</taxon>
        <taxon>Helotiales</taxon>
        <taxon>Dermateaceae</taxon>
        <taxon>Phlyctema</taxon>
    </lineage>
</organism>
<sequence>MDEYKSYLAAAIFSEERVVTYRLLSRALKINVNLAKEMLYDFHRVQNGKKPGTVYATYLVSGIKRKNEPTATNGDAKKDGEDDYMQSSPFMPSSMPQPEENGAEVTVLSITLTGEDNLKNLRSQYESISSIHVYSLGPHPLKDLQILSDVTREVQEVTINDDALLTISTYGSITNKNVKRRVGRARLPAVPASVPALKSAPVKSKANSSQEAAKTTNSASKSEPKSQTSGAAKDFFGKSSGAASTSKVDPAPAVEKKAPATLKKEASSIFKSFAKAKPKLKREGTDTSASASAAVSAAEDEPMRGMSSDDDDDDEPLPPPVAKPAPTDLADKNRQSRKEREAALKKMMDEEEDEEETPAPDPTSQVSEMDEEPTLSRADSRADSKTEKEREKEVPPAVSDGRRRGRRRVMKKKTMKDDEGYLVTKEEAVWESFSEEEPAVPKPKAAVTTTAKAKKAPAKPGQGSIMSFFGKK</sequence>
<feature type="compositionally biased region" description="Basic and acidic residues" evidence="5">
    <location>
        <begin position="329"/>
        <end position="348"/>
    </location>
</feature>
<gene>
    <name evidence="6" type="ORF">PVAG01_02820</name>
</gene>
<dbReference type="PANTHER" id="PTHR17598">
    <property type="entry name" value="DNA POLYMERASE DELTA SUBUNIT 3"/>
    <property type="match status" value="1"/>
</dbReference>
<feature type="compositionally biased region" description="Basic and acidic residues" evidence="5">
    <location>
        <begin position="378"/>
        <end position="394"/>
    </location>
</feature>
<evidence type="ECO:0000256" key="5">
    <source>
        <dbReference type="SAM" id="MobiDB-lite"/>
    </source>
</evidence>
<evidence type="ECO:0000256" key="1">
    <source>
        <dbReference type="ARBA" id="ARBA00004123"/>
    </source>
</evidence>
<feature type="region of interest" description="Disordered" evidence="5">
    <location>
        <begin position="67"/>
        <end position="99"/>
    </location>
</feature>
<evidence type="ECO:0000313" key="6">
    <source>
        <dbReference type="EMBL" id="KAL3426029.1"/>
    </source>
</evidence>
<dbReference type="Gene3D" id="3.90.1030.20">
    <property type="entry name" value="DNA polymerase delta, p66 (Cdc27) subunit, wHTH domain"/>
    <property type="match status" value="1"/>
</dbReference>
<feature type="compositionally biased region" description="Low complexity" evidence="5">
    <location>
        <begin position="85"/>
        <end position="98"/>
    </location>
</feature>
<dbReference type="Pfam" id="PF09507">
    <property type="entry name" value="CDC27"/>
    <property type="match status" value="1"/>
</dbReference>
<feature type="compositionally biased region" description="Basic residues" evidence="5">
    <location>
        <begin position="403"/>
        <end position="414"/>
    </location>
</feature>
<dbReference type="EMBL" id="JBFCZG010000002">
    <property type="protein sequence ID" value="KAL3426029.1"/>
    <property type="molecule type" value="Genomic_DNA"/>
</dbReference>
<comment type="caution">
    <text evidence="6">The sequence shown here is derived from an EMBL/GenBank/DDBJ whole genome shotgun (WGS) entry which is preliminary data.</text>
</comment>
<evidence type="ECO:0000256" key="3">
    <source>
        <dbReference type="ARBA" id="ARBA00022705"/>
    </source>
</evidence>
<feature type="compositionally biased region" description="Low complexity" evidence="5">
    <location>
        <begin position="288"/>
        <end position="297"/>
    </location>
</feature>
<keyword evidence="3" id="KW-0235">DNA replication</keyword>
<feature type="region of interest" description="Disordered" evidence="5">
    <location>
        <begin position="197"/>
        <end position="416"/>
    </location>
</feature>